<keyword evidence="2" id="KW-1185">Reference proteome</keyword>
<dbReference type="Proteomes" id="UP001352852">
    <property type="component" value="Unassembled WGS sequence"/>
</dbReference>
<sequence>MSAQKSREETTTGSTPMTIVVNFLKYETKEKILAKAWKKKIQVEGKQIFFLITTIPIGNERKKDTDSDTSKLDKDRLVRWAQDLQQHRGRRTGYEEERFGDGRAA</sequence>
<name>A0ABU7DFL6_9TELE</name>
<reference evidence="1 2" key="1">
    <citation type="submission" date="2021-06" db="EMBL/GenBank/DDBJ databases">
        <authorList>
            <person name="Palmer J.M."/>
        </authorList>
    </citation>
    <scope>NUCLEOTIDE SEQUENCE [LARGE SCALE GENOMIC DNA]</scope>
    <source>
        <strain evidence="1 2">CL_MEX2019</strain>
        <tissue evidence="1">Muscle</tissue>
    </source>
</reference>
<accession>A0ABU7DFL6</accession>
<evidence type="ECO:0000313" key="1">
    <source>
        <dbReference type="EMBL" id="MED6273927.1"/>
    </source>
</evidence>
<proteinExistence type="predicted"/>
<comment type="caution">
    <text evidence="1">The sequence shown here is derived from an EMBL/GenBank/DDBJ whole genome shotgun (WGS) entry which is preliminary data.</text>
</comment>
<protein>
    <submittedName>
        <fullName evidence="1">Uncharacterized protein</fullName>
    </submittedName>
</protein>
<gene>
    <name evidence="1" type="ORF">CHARACLAT_011270</name>
</gene>
<evidence type="ECO:0000313" key="2">
    <source>
        <dbReference type="Proteomes" id="UP001352852"/>
    </source>
</evidence>
<dbReference type="EMBL" id="JAHUTJ010025338">
    <property type="protein sequence ID" value="MED6273927.1"/>
    <property type="molecule type" value="Genomic_DNA"/>
</dbReference>
<dbReference type="Gene3D" id="3.30.70.1820">
    <property type="entry name" value="L1 transposable element, RRM domain"/>
    <property type="match status" value="1"/>
</dbReference>
<organism evidence="1 2">
    <name type="scientific">Characodon lateralis</name>
    <dbReference type="NCBI Taxonomy" id="208331"/>
    <lineage>
        <taxon>Eukaryota</taxon>
        <taxon>Metazoa</taxon>
        <taxon>Chordata</taxon>
        <taxon>Craniata</taxon>
        <taxon>Vertebrata</taxon>
        <taxon>Euteleostomi</taxon>
        <taxon>Actinopterygii</taxon>
        <taxon>Neopterygii</taxon>
        <taxon>Teleostei</taxon>
        <taxon>Neoteleostei</taxon>
        <taxon>Acanthomorphata</taxon>
        <taxon>Ovalentaria</taxon>
        <taxon>Atherinomorphae</taxon>
        <taxon>Cyprinodontiformes</taxon>
        <taxon>Goodeidae</taxon>
        <taxon>Characodon</taxon>
    </lineage>
</organism>